<dbReference type="PANTHER" id="PTHR13817">
    <property type="entry name" value="TITIN"/>
    <property type="match status" value="1"/>
</dbReference>
<dbReference type="GO" id="GO:0045214">
    <property type="term" value="P:sarcomere organization"/>
    <property type="evidence" value="ECO:0000318"/>
    <property type="project" value="GO_Central"/>
</dbReference>
<evidence type="ECO:0000256" key="9">
    <source>
        <dbReference type="ARBA" id="ARBA00078133"/>
    </source>
</evidence>
<dbReference type="OMA" id="NGCALDT"/>
<keyword evidence="3" id="KW-0130">Cell adhesion</keyword>
<dbReference type="InterPro" id="IPR003598">
    <property type="entry name" value="Ig_sub2"/>
</dbReference>
<name>F7APX4_ORNAN</name>
<protein>
    <recommendedName>
        <fullName evidence="8">Myosin-binding protein H</fullName>
    </recommendedName>
    <alternativeName>
        <fullName evidence="9">H-protein</fullName>
    </alternativeName>
</protein>
<dbReference type="InterPro" id="IPR050964">
    <property type="entry name" value="Striated_Muscle_Regulatory"/>
</dbReference>
<dbReference type="InParanoid" id="F7APX4"/>
<feature type="compositionally biased region" description="Pro residues" evidence="10">
    <location>
        <begin position="43"/>
        <end position="52"/>
    </location>
</feature>
<dbReference type="SUPFAM" id="SSF48726">
    <property type="entry name" value="Immunoglobulin"/>
    <property type="match status" value="2"/>
</dbReference>
<dbReference type="SMART" id="SM00408">
    <property type="entry name" value="IGc2"/>
    <property type="match status" value="2"/>
</dbReference>
<reference evidence="13 14" key="1">
    <citation type="journal article" date="2008" name="Nature">
        <title>Genome analysis of the platypus reveals unique signatures of evolution.</title>
        <authorList>
            <person name="Warren W.C."/>
            <person name="Hillier L.W."/>
            <person name="Marshall Graves J.A."/>
            <person name="Birney E."/>
            <person name="Ponting C.P."/>
            <person name="Grutzner F."/>
            <person name="Belov K."/>
            <person name="Miller W."/>
            <person name="Clarke L."/>
            <person name="Chinwalla A.T."/>
            <person name="Yang S.P."/>
            <person name="Heger A."/>
            <person name="Locke D.P."/>
            <person name="Miethke P."/>
            <person name="Waters P.D."/>
            <person name="Veyrunes F."/>
            <person name="Fulton L."/>
            <person name="Fulton B."/>
            <person name="Graves T."/>
            <person name="Wallis J."/>
            <person name="Puente X.S."/>
            <person name="Lopez-Otin C."/>
            <person name="Ordonez G.R."/>
            <person name="Eichler E.E."/>
            <person name="Chen L."/>
            <person name="Cheng Z."/>
            <person name="Deakin J.E."/>
            <person name="Alsop A."/>
            <person name="Thompson K."/>
            <person name="Kirby P."/>
            <person name="Papenfuss A.T."/>
            <person name="Wakefield M.J."/>
            <person name="Olender T."/>
            <person name="Lancet D."/>
            <person name="Huttley G.A."/>
            <person name="Smit A.F."/>
            <person name="Pask A."/>
            <person name="Temple-Smith P."/>
            <person name="Batzer M.A."/>
            <person name="Walker J.A."/>
            <person name="Konkel M.K."/>
            <person name="Harris R.S."/>
            <person name="Whittington C.M."/>
            <person name="Wong E.S."/>
            <person name="Gemmell N.J."/>
            <person name="Buschiazzo E."/>
            <person name="Vargas Jentzsch I.M."/>
            <person name="Merkel A."/>
            <person name="Schmitz J."/>
            <person name="Zemann A."/>
            <person name="Churakov G."/>
            <person name="Kriegs J.O."/>
            <person name="Brosius J."/>
            <person name="Murchison E.P."/>
            <person name="Sachidanandam R."/>
            <person name="Smith C."/>
            <person name="Hannon G.J."/>
            <person name="Tsend-Ayush E."/>
            <person name="McMillan D."/>
            <person name="Attenborough R."/>
            <person name="Rens W."/>
            <person name="Ferguson-Smith M."/>
            <person name="Lefevre C.M."/>
            <person name="Sharp J.A."/>
            <person name="Nicholas K.R."/>
            <person name="Ray D.A."/>
            <person name="Kube M."/>
            <person name="Reinhardt R."/>
            <person name="Pringle T.H."/>
            <person name="Taylor J."/>
            <person name="Jones R.C."/>
            <person name="Nixon B."/>
            <person name="Dacheux J.L."/>
            <person name="Niwa H."/>
            <person name="Sekita Y."/>
            <person name="Huang X."/>
            <person name="Stark A."/>
            <person name="Kheradpour P."/>
            <person name="Kellis M."/>
            <person name="Flicek P."/>
            <person name="Chen Y."/>
            <person name="Webber C."/>
            <person name="Hardison R."/>
            <person name="Nelson J."/>
            <person name="Hallsworth-Pepin K."/>
            <person name="Delehaunty K."/>
            <person name="Markovic C."/>
            <person name="Minx P."/>
            <person name="Feng Y."/>
            <person name="Kremitzki C."/>
            <person name="Mitreva M."/>
            <person name="Glasscock J."/>
            <person name="Wylie T."/>
            <person name="Wohldmann P."/>
            <person name="Thiru P."/>
            <person name="Nhan M.N."/>
            <person name="Pohl C.S."/>
            <person name="Smith S.M."/>
            <person name="Hou S."/>
            <person name="Nefedov M."/>
            <person name="de Jong P.J."/>
            <person name="Renfree M.B."/>
            <person name="Mardis E.R."/>
            <person name="Wilson R.K."/>
        </authorList>
    </citation>
    <scope>NUCLEOTIDE SEQUENCE [LARGE SCALE GENOMIC DNA]</scope>
    <source>
        <strain evidence="13 14">Glennie</strain>
    </source>
</reference>
<dbReference type="GO" id="GO:0007155">
    <property type="term" value="P:cell adhesion"/>
    <property type="evidence" value="ECO:0007669"/>
    <property type="project" value="UniProtKB-KW"/>
</dbReference>
<dbReference type="InterPro" id="IPR036116">
    <property type="entry name" value="FN3_sf"/>
</dbReference>
<evidence type="ECO:0000256" key="8">
    <source>
        <dbReference type="ARBA" id="ARBA00071968"/>
    </source>
</evidence>
<evidence type="ECO:0000256" key="5">
    <source>
        <dbReference type="ARBA" id="ARBA00023319"/>
    </source>
</evidence>
<evidence type="ECO:0000256" key="6">
    <source>
        <dbReference type="ARBA" id="ARBA00038352"/>
    </source>
</evidence>
<evidence type="ECO:0000313" key="14">
    <source>
        <dbReference type="Proteomes" id="UP000002279"/>
    </source>
</evidence>
<keyword evidence="14" id="KW-1185">Reference proteome</keyword>
<dbReference type="InterPro" id="IPR007110">
    <property type="entry name" value="Ig-like_dom"/>
</dbReference>
<dbReference type="FunFam" id="2.60.40.10:FF:000062">
    <property type="entry name" value="Myosin-binding protein C, slow type"/>
    <property type="match status" value="1"/>
</dbReference>
<feature type="domain" description="Fibronectin type-III" evidence="12">
    <location>
        <begin position="61"/>
        <end position="156"/>
    </location>
</feature>
<dbReference type="GeneTree" id="ENSGT00940000158040"/>
<dbReference type="InterPro" id="IPR013783">
    <property type="entry name" value="Ig-like_fold"/>
</dbReference>
<dbReference type="InterPro" id="IPR003599">
    <property type="entry name" value="Ig_sub"/>
</dbReference>
<dbReference type="Pfam" id="PF07679">
    <property type="entry name" value="I-set"/>
    <property type="match status" value="2"/>
</dbReference>
<dbReference type="Ensembl" id="ENSOANT00000003029.2">
    <property type="protein sequence ID" value="ENSOANP00000003028.2"/>
    <property type="gene ID" value="ENSOANG00000001906.3"/>
</dbReference>
<evidence type="ECO:0000259" key="11">
    <source>
        <dbReference type="PROSITE" id="PS50835"/>
    </source>
</evidence>
<evidence type="ECO:0000259" key="12">
    <source>
        <dbReference type="PROSITE" id="PS50853"/>
    </source>
</evidence>
<reference evidence="13" key="2">
    <citation type="submission" date="2025-08" db="UniProtKB">
        <authorList>
            <consortium name="Ensembl"/>
        </authorList>
    </citation>
    <scope>IDENTIFICATION</scope>
    <source>
        <strain evidence="13">Glennie</strain>
    </source>
</reference>
<keyword evidence="1" id="KW-0787">Thick filament</keyword>
<dbReference type="PROSITE" id="PS50853">
    <property type="entry name" value="FN3"/>
    <property type="match status" value="2"/>
</dbReference>
<sequence length="460" mass="50512">MTGETVSETPDCCPAEPALELTKELGSEAQVEEVTLELRETAPGPPATPEPGPQREDLPSTPLLLTVEDVTDSSVTLSWEPPEELGSSGLQGYLLERCGDGATEWVPVSPKPMMVTQHTLRNLSVGDKFLFRVSAVGPAGVGPPATLDQLVHIREIVETPKIWVPRFLRQTYIRQVGEVVNLQIPFQGKPKPQATWTHNGSTLDPKRVSVRSGDRDSILFIRAAERTDSGCYELCVQQDGQEARAAIHILVIEKPGPPQSIKLVDVWGFNASLEWTPPLDTGNTELTGYTVQKSDKKSGQWFTVLEHYHQTSCIVSDLIMGNSYSFRVFSENQCGLSPTAPVTADLAHIQKADTVAKTGGFIQRDFSEAPKFTQPLQDRTTTTGYSTQLFCCVRASPKPKIIWMKNRIDIQGDPKYRALINHGVCSLEIRKPSPFDGGVYTCKAINALGEASVDCRLDVK</sequence>
<evidence type="ECO:0000256" key="3">
    <source>
        <dbReference type="ARBA" id="ARBA00022889"/>
    </source>
</evidence>
<evidence type="ECO:0000313" key="13">
    <source>
        <dbReference type="Ensembl" id="ENSOANP00000003028.2"/>
    </source>
</evidence>
<dbReference type="GO" id="GO:0032982">
    <property type="term" value="C:myosin filament"/>
    <property type="evidence" value="ECO:0007669"/>
    <property type="project" value="UniProtKB-KW"/>
</dbReference>
<evidence type="ECO:0000256" key="10">
    <source>
        <dbReference type="SAM" id="MobiDB-lite"/>
    </source>
</evidence>
<dbReference type="InterPro" id="IPR036179">
    <property type="entry name" value="Ig-like_dom_sf"/>
</dbReference>
<dbReference type="SMART" id="SM00060">
    <property type="entry name" value="FN3"/>
    <property type="match status" value="2"/>
</dbReference>
<dbReference type="SMART" id="SM00409">
    <property type="entry name" value="IG"/>
    <property type="match status" value="2"/>
</dbReference>
<comment type="similarity">
    <text evidence="6">Belongs to the immunoglobulin superfamily. MyBP family.</text>
</comment>
<dbReference type="PRINTS" id="PR00014">
    <property type="entry name" value="FNTYPEIII"/>
</dbReference>
<evidence type="ECO:0000256" key="2">
    <source>
        <dbReference type="ARBA" id="ARBA00022737"/>
    </source>
</evidence>
<dbReference type="PANTHER" id="PTHR13817:SF49">
    <property type="entry name" value="MYOSIN-BINDING PROTEIN H"/>
    <property type="match status" value="1"/>
</dbReference>
<dbReference type="GO" id="GO:0031430">
    <property type="term" value="C:M band"/>
    <property type="evidence" value="ECO:0000318"/>
    <property type="project" value="GO_Central"/>
</dbReference>
<dbReference type="PROSITE" id="PS50835">
    <property type="entry name" value="IG_LIKE"/>
    <property type="match status" value="1"/>
</dbReference>
<reference evidence="13" key="3">
    <citation type="submission" date="2025-09" db="UniProtKB">
        <authorList>
            <consortium name="Ensembl"/>
        </authorList>
    </citation>
    <scope>IDENTIFICATION</scope>
    <source>
        <strain evidence="13">Glennie</strain>
    </source>
</reference>
<organism evidence="13 14">
    <name type="scientific">Ornithorhynchus anatinus</name>
    <name type="common">Duckbill platypus</name>
    <dbReference type="NCBI Taxonomy" id="9258"/>
    <lineage>
        <taxon>Eukaryota</taxon>
        <taxon>Metazoa</taxon>
        <taxon>Chordata</taxon>
        <taxon>Craniata</taxon>
        <taxon>Vertebrata</taxon>
        <taxon>Euteleostomi</taxon>
        <taxon>Mammalia</taxon>
        <taxon>Monotremata</taxon>
        <taxon>Ornithorhynchidae</taxon>
        <taxon>Ornithorhynchus</taxon>
    </lineage>
</organism>
<proteinExistence type="inferred from homology"/>
<dbReference type="Gene3D" id="2.60.40.10">
    <property type="entry name" value="Immunoglobulins"/>
    <property type="match status" value="4"/>
</dbReference>
<evidence type="ECO:0000256" key="1">
    <source>
        <dbReference type="ARBA" id="ARBA00022433"/>
    </source>
</evidence>
<comment type="function">
    <text evidence="7">Binds to myosin; probably involved in interaction with thick myofilaments in the A-band.</text>
</comment>
<dbReference type="InterPro" id="IPR003961">
    <property type="entry name" value="FN3_dom"/>
</dbReference>
<keyword evidence="5" id="KW-0393">Immunoglobulin domain</keyword>
<dbReference type="HOGENOM" id="CLU_037185_0_0_1"/>
<feature type="domain" description="Fibronectin type-III" evidence="12">
    <location>
        <begin position="257"/>
        <end position="352"/>
    </location>
</feature>
<dbReference type="FunFam" id="2.60.40.10:FF:000225">
    <property type="entry name" value="Myosin-binding protein C, cardiac-type"/>
    <property type="match status" value="1"/>
</dbReference>
<keyword evidence="4" id="KW-0514">Muscle protein</keyword>
<evidence type="ECO:0000256" key="7">
    <source>
        <dbReference type="ARBA" id="ARBA00060255"/>
    </source>
</evidence>
<gene>
    <name evidence="13" type="primary">MYBPH</name>
</gene>
<dbReference type="Pfam" id="PF00041">
    <property type="entry name" value="fn3"/>
    <property type="match status" value="2"/>
</dbReference>
<dbReference type="AlphaFoldDB" id="F7APX4"/>
<keyword evidence="2" id="KW-0677">Repeat</keyword>
<evidence type="ECO:0000256" key="4">
    <source>
        <dbReference type="ARBA" id="ARBA00023179"/>
    </source>
</evidence>
<dbReference type="InterPro" id="IPR013098">
    <property type="entry name" value="Ig_I-set"/>
</dbReference>
<dbReference type="FunFam" id="2.60.40.10:FF:000557">
    <property type="entry name" value="Myosin binding protein Ha"/>
    <property type="match status" value="1"/>
</dbReference>
<feature type="domain" description="Ig-like" evidence="11">
    <location>
        <begin position="370"/>
        <end position="454"/>
    </location>
</feature>
<dbReference type="Proteomes" id="UP000002279">
    <property type="component" value="Chromosome 7"/>
</dbReference>
<dbReference type="Bgee" id="ENSOANG00000001906">
    <property type="expression patterns" value="Expressed in heart and 7 other cell types or tissues"/>
</dbReference>
<dbReference type="FunCoup" id="F7APX4">
    <property type="interactions" value="46"/>
</dbReference>
<dbReference type="CDD" id="cd00063">
    <property type="entry name" value="FN3"/>
    <property type="match status" value="2"/>
</dbReference>
<feature type="region of interest" description="Disordered" evidence="10">
    <location>
        <begin position="35"/>
        <end position="60"/>
    </location>
</feature>
<dbReference type="SUPFAM" id="SSF49265">
    <property type="entry name" value="Fibronectin type III"/>
    <property type="match status" value="1"/>
</dbReference>
<accession>F7APX4</accession>
<dbReference type="FunFam" id="2.60.40.10:FF:000031">
    <property type="entry name" value="Myosin-binding protein C, slow type"/>
    <property type="match status" value="1"/>
</dbReference>